<dbReference type="FunFam" id="1.20.1250.20:FF:000126">
    <property type="entry name" value="MFS transporter permease"/>
    <property type="match status" value="1"/>
</dbReference>
<keyword evidence="5 8" id="KW-0472">Membrane</keyword>
<feature type="transmembrane region" description="Helical" evidence="8">
    <location>
        <begin position="188"/>
        <end position="211"/>
    </location>
</feature>
<evidence type="ECO:0000256" key="8">
    <source>
        <dbReference type="SAM" id="Phobius"/>
    </source>
</evidence>
<organism evidence="10 11">
    <name type="scientific">Pseudonocardia sediminis</name>
    <dbReference type="NCBI Taxonomy" id="1397368"/>
    <lineage>
        <taxon>Bacteria</taxon>
        <taxon>Bacillati</taxon>
        <taxon>Actinomycetota</taxon>
        <taxon>Actinomycetes</taxon>
        <taxon>Pseudonocardiales</taxon>
        <taxon>Pseudonocardiaceae</taxon>
        <taxon>Pseudonocardia</taxon>
    </lineage>
</organism>
<evidence type="ECO:0000256" key="3">
    <source>
        <dbReference type="ARBA" id="ARBA00022692"/>
    </source>
</evidence>
<evidence type="ECO:0000256" key="2">
    <source>
        <dbReference type="ARBA" id="ARBA00022448"/>
    </source>
</evidence>
<feature type="transmembrane region" description="Helical" evidence="8">
    <location>
        <begin position="256"/>
        <end position="281"/>
    </location>
</feature>
<dbReference type="Proteomes" id="UP000291591">
    <property type="component" value="Unassembled WGS sequence"/>
</dbReference>
<protein>
    <recommendedName>
        <fullName evidence="7">Putative tartrate transporter</fullName>
    </recommendedName>
</protein>
<evidence type="ECO:0000256" key="5">
    <source>
        <dbReference type="ARBA" id="ARBA00023136"/>
    </source>
</evidence>
<feature type="transmembrane region" description="Helical" evidence="8">
    <location>
        <begin position="58"/>
        <end position="79"/>
    </location>
</feature>
<dbReference type="Gene3D" id="1.20.1250.20">
    <property type="entry name" value="MFS general substrate transporter like domains"/>
    <property type="match status" value="2"/>
</dbReference>
<sequence length="457" mass="48415">MAVGSGDVVRPSGDPVLTRAAVRAATLRLLPLLGLAYLLNYIDRVNVGFAALTMNADIGLSAAAYGLGAGLFFIGYFFFEVPSNIILHKVGARIWIARIMVSWGIVASATAFVQGEISFYVVRVLLGIAEAGFFPGIILYLTYWFPRVDRARIVALFFLAVPLSSVIGGPVSTLLIQNGDGVLGFDAGWRLMFFVEGIPTILLGIAVLFLMPDRPHRAKWLSREQASALEDTIAAEDAAEVPGEVGVRQALANPKVIALSVVYFGVVFGLYVLAFFLPTIIKGFQQQFGTSFSLVQTGLVTAIPYAIASITMVLWARHSDRTGERALHVALPAFVGAVGIAVALYMSSPLLVMVCVTICAVGVFAAIPPFWSLPNAFLSGVGAAAGIGLINSFGNLSGFVGPFVTGWLQDLTGNAKAGLWVVAAMMVMSGLIALRFRGATRAGAAQPEREGPAAGRR</sequence>
<dbReference type="GO" id="GO:0022857">
    <property type="term" value="F:transmembrane transporter activity"/>
    <property type="evidence" value="ECO:0007669"/>
    <property type="project" value="InterPro"/>
</dbReference>
<keyword evidence="11" id="KW-1185">Reference proteome</keyword>
<dbReference type="PANTHER" id="PTHR43791:SF36">
    <property type="entry name" value="TRANSPORTER, PUTATIVE (AFU_ORTHOLOGUE AFUA_6G08340)-RELATED"/>
    <property type="match status" value="1"/>
</dbReference>
<keyword evidence="3 8" id="KW-0812">Transmembrane</keyword>
<evidence type="ECO:0000313" key="11">
    <source>
        <dbReference type="Proteomes" id="UP000291591"/>
    </source>
</evidence>
<dbReference type="GO" id="GO:0005886">
    <property type="term" value="C:plasma membrane"/>
    <property type="evidence" value="ECO:0007669"/>
    <property type="project" value="UniProtKB-SubCell"/>
</dbReference>
<evidence type="ECO:0000256" key="7">
    <source>
        <dbReference type="ARBA" id="ARBA00074139"/>
    </source>
</evidence>
<gene>
    <name evidence="10" type="ORF">EV383_4024</name>
</gene>
<dbReference type="OrthoDB" id="9773957at2"/>
<comment type="caution">
    <text evidence="10">The sequence shown here is derived from an EMBL/GenBank/DDBJ whole genome shotgun (WGS) entry which is preliminary data.</text>
</comment>
<dbReference type="CDD" id="cd17319">
    <property type="entry name" value="MFS_ExuT_GudP_like"/>
    <property type="match status" value="1"/>
</dbReference>
<name>A0A4Q7UYU5_PSEST</name>
<keyword evidence="2" id="KW-0813">Transport</keyword>
<dbReference type="InterPro" id="IPR020846">
    <property type="entry name" value="MFS_dom"/>
</dbReference>
<feature type="transmembrane region" description="Helical" evidence="8">
    <location>
        <begin position="119"/>
        <end position="141"/>
    </location>
</feature>
<evidence type="ECO:0000256" key="6">
    <source>
        <dbReference type="ARBA" id="ARBA00058119"/>
    </source>
</evidence>
<dbReference type="PANTHER" id="PTHR43791">
    <property type="entry name" value="PERMEASE-RELATED"/>
    <property type="match status" value="1"/>
</dbReference>
<dbReference type="SUPFAM" id="SSF103473">
    <property type="entry name" value="MFS general substrate transporter"/>
    <property type="match status" value="1"/>
</dbReference>
<feature type="domain" description="Major facilitator superfamily (MFS) profile" evidence="9">
    <location>
        <begin position="29"/>
        <end position="441"/>
    </location>
</feature>
<comment type="function">
    <text evidence="6">Component of the tartrate utilization system and may allow entry of tartrate and tartrate dehydrogenase.</text>
</comment>
<dbReference type="AlphaFoldDB" id="A0A4Q7UYU5"/>
<reference evidence="10 11" key="1">
    <citation type="submission" date="2019-02" db="EMBL/GenBank/DDBJ databases">
        <title>Sequencing the genomes of 1000 actinobacteria strains.</title>
        <authorList>
            <person name="Klenk H.-P."/>
        </authorList>
    </citation>
    <scope>NUCLEOTIDE SEQUENCE [LARGE SCALE GENOMIC DNA]</scope>
    <source>
        <strain evidence="10 11">DSM 45779</strain>
    </source>
</reference>
<feature type="transmembrane region" description="Helical" evidence="8">
    <location>
        <begin position="383"/>
        <end position="405"/>
    </location>
</feature>
<feature type="transmembrane region" description="Helical" evidence="8">
    <location>
        <begin position="417"/>
        <end position="436"/>
    </location>
</feature>
<feature type="transmembrane region" description="Helical" evidence="8">
    <location>
        <begin position="20"/>
        <end position="38"/>
    </location>
</feature>
<dbReference type="InterPro" id="IPR036259">
    <property type="entry name" value="MFS_trans_sf"/>
</dbReference>
<keyword evidence="4 8" id="KW-1133">Transmembrane helix</keyword>
<evidence type="ECO:0000256" key="1">
    <source>
        <dbReference type="ARBA" id="ARBA00004651"/>
    </source>
</evidence>
<comment type="subcellular location">
    <subcellularLocation>
        <location evidence="1">Cell membrane</location>
        <topology evidence="1">Multi-pass membrane protein</topology>
    </subcellularLocation>
</comment>
<feature type="transmembrane region" description="Helical" evidence="8">
    <location>
        <begin position="153"/>
        <end position="176"/>
    </location>
</feature>
<dbReference type="PROSITE" id="PS50850">
    <property type="entry name" value="MFS"/>
    <property type="match status" value="1"/>
</dbReference>
<dbReference type="EMBL" id="SHKL01000001">
    <property type="protein sequence ID" value="RZT87116.1"/>
    <property type="molecule type" value="Genomic_DNA"/>
</dbReference>
<dbReference type="FunFam" id="1.20.1250.20:FF:000018">
    <property type="entry name" value="MFS transporter permease"/>
    <property type="match status" value="1"/>
</dbReference>
<feature type="transmembrane region" description="Helical" evidence="8">
    <location>
        <begin position="327"/>
        <end position="345"/>
    </location>
</feature>
<feature type="transmembrane region" description="Helical" evidence="8">
    <location>
        <begin position="351"/>
        <end position="371"/>
    </location>
</feature>
<dbReference type="InterPro" id="IPR011701">
    <property type="entry name" value="MFS"/>
</dbReference>
<evidence type="ECO:0000256" key="4">
    <source>
        <dbReference type="ARBA" id="ARBA00022989"/>
    </source>
</evidence>
<accession>A0A4Q7UYU5</accession>
<feature type="transmembrane region" description="Helical" evidence="8">
    <location>
        <begin position="293"/>
        <end position="315"/>
    </location>
</feature>
<proteinExistence type="predicted"/>
<dbReference type="Pfam" id="PF07690">
    <property type="entry name" value="MFS_1"/>
    <property type="match status" value="1"/>
</dbReference>
<evidence type="ECO:0000313" key="10">
    <source>
        <dbReference type="EMBL" id="RZT87116.1"/>
    </source>
</evidence>
<evidence type="ECO:0000259" key="9">
    <source>
        <dbReference type="PROSITE" id="PS50850"/>
    </source>
</evidence>
<feature type="transmembrane region" description="Helical" evidence="8">
    <location>
        <begin position="91"/>
        <end position="113"/>
    </location>
</feature>